<dbReference type="AlphaFoldDB" id="R4YK44"/>
<proteinExistence type="inferred from homology"/>
<keyword evidence="3 5" id="KW-0560">Oxidoreductase</keyword>
<dbReference type="KEGG" id="oai:OLEAN_C05410"/>
<evidence type="ECO:0000256" key="2">
    <source>
        <dbReference type="ARBA" id="ARBA00022559"/>
    </source>
</evidence>
<dbReference type="PANTHER" id="PTHR11592:SF44">
    <property type="entry name" value="GLUTATHIONE PEROXIDASE"/>
    <property type="match status" value="1"/>
</dbReference>
<dbReference type="GO" id="GO:0004601">
    <property type="term" value="F:peroxidase activity"/>
    <property type="evidence" value="ECO:0007669"/>
    <property type="project" value="UniProtKB-KW"/>
</dbReference>
<accession>R4YK44</accession>
<reference evidence="6 7" key="1">
    <citation type="journal article" date="2013" name="Nat. Commun.">
        <title>Genome sequence and functional genomic analysis of the oil-degrading bacterium Oleispira antarctica.</title>
        <authorList>
            <person name="Kube M."/>
            <person name="Chernikova T.N."/>
            <person name="Al-Ramahi Y."/>
            <person name="Beloqui A."/>
            <person name="Lopez-Cortez N."/>
            <person name="Guazzaroni M.E."/>
            <person name="Heipieper H.J."/>
            <person name="Klages S."/>
            <person name="Kotsyurbenko O.R."/>
            <person name="Langer I."/>
            <person name="Nechitaylo T.Y."/>
            <person name="Lunsdorf H."/>
            <person name="Fernandez M."/>
            <person name="Juarez S."/>
            <person name="Ciordia S."/>
            <person name="Singer A."/>
            <person name="Kagan O."/>
            <person name="Egorova O."/>
            <person name="Petit P.A."/>
            <person name="Stogios P."/>
            <person name="Kim Y."/>
            <person name="Tchigvintsev A."/>
            <person name="Flick R."/>
            <person name="Denaro R."/>
            <person name="Genovese M."/>
            <person name="Albar J.P."/>
            <person name="Reva O.N."/>
            <person name="Martinez-Gomariz M."/>
            <person name="Tran H."/>
            <person name="Ferrer M."/>
            <person name="Savchenko A."/>
            <person name="Yakunin A.F."/>
            <person name="Yakimov M.M."/>
            <person name="Golyshina O.V."/>
            <person name="Reinhardt R."/>
            <person name="Golyshin P.N."/>
        </authorList>
    </citation>
    <scope>NUCLEOTIDE SEQUENCE [LARGE SCALE GENOMIC DNA]</scope>
</reference>
<evidence type="ECO:0000313" key="7">
    <source>
        <dbReference type="Proteomes" id="UP000032749"/>
    </source>
</evidence>
<dbReference type="PANTHER" id="PTHR11592">
    <property type="entry name" value="GLUTATHIONE PEROXIDASE"/>
    <property type="match status" value="1"/>
</dbReference>
<dbReference type="Proteomes" id="UP000032749">
    <property type="component" value="Chromosome"/>
</dbReference>
<evidence type="ECO:0000256" key="5">
    <source>
        <dbReference type="RuleBase" id="RU000499"/>
    </source>
</evidence>
<dbReference type="InterPro" id="IPR036249">
    <property type="entry name" value="Thioredoxin-like_sf"/>
</dbReference>
<keyword evidence="7" id="KW-1185">Reference proteome</keyword>
<dbReference type="PROSITE" id="PS00460">
    <property type="entry name" value="GLUTATHIONE_PEROXID_1"/>
    <property type="match status" value="1"/>
</dbReference>
<name>R4YK44_OLEAN</name>
<dbReference type="CDD" id="cd00340">
    <property type="entry name" value="GSH_Peroxidase"/>
    <property type="match status" value="1"/>
</dbReference>
<dbReference type="InterPro" id="IPR029759">
    <property type="entry name" value="GPX_AS"/>
</dbReference>
<dbReference type="PATRIC" id="fig|698738.3.peg.557"/>
<dbReference type="HOGENOM" id="CLU_029507_1_3_6"/>
<dbReference type="GO" id="GO:0034599">
    <property type="term" value="P:cellular response to oxidative stress"/>
    <property type="evidence" value="ECO:0007669"/>
    <property type="project" value="TreeGrafter"/>
</dbReference>
<evidence type="ECO:0000313" key="6">
    <source>
        <dbReference type="EMBL" id="CCK74717.1"/>
    </source>
</evidence>
<dbReference type="PRINTS" id="PR01011">
    <property type="entry name" value="GLUTPROXDASE"/>
</dbReference>
<evidence type="ECO:0000256" key="1">
    <source>
        <dbReference type="ARBA" id="ARBA00006926"/>
    </source>
</evidence>
<keyword evidence="2 5" id="KW-0575">Peroxidase</keyword>
<dbReference type="STRING" id="698738.OLEAN_C05410"/>
<organism evidence="6 7">
    <name type="scientific">Oleispira antarctica RB-8</name>
    <dbReference type="NCBI Taxonomy" id="698738"/>
    <lineage>
        <taxon>Bacteria</taxon>
        <taxon>Pseudomonadati</taxon>
        <taxon>Pseudomonadota</taxon>
        <taxon>Gammaproteobacteria</taxon>
        <taxon>Oceanospirillales</taxon>
        <taxon>Oceanospirillaceae</taxon>
        <taxon>Oleispira</taxon>
    </lineage>
</organism>
<dbReference type="OrthoDB" id="9785502at2"/>
<comment type="similarity">
    <text evidence="1 5">Belongs to the glutathione peroxidase family.</text>
</comment>
<sequence>MRFNSKLLLTLFSLLIFPILSYADCSPLLEFESKKLHSKKTVNFCEKFNNKVLLVVNTASQCGFTPQFEELEILYQKYKDQGLEIVGFPSNDFNQEYKSEAETASMCFKNFGVSFTMVATSPVKGPSQNAFYKELTEKAGKEPSWNFNKYLISKDQQSIVHFGSSTKPLNSSLEELIIQSLSSQ</sequence>
<dbReference type="Gene3D" id="3.40.30.10">
    <property type="entry name" value="Glutaredoxin"/>
    <property type="match status" value="1"/>
</dbReference>
<dbReference type="PROSITE" id="PS51355">
    <property type="entry name" value="GLUTATHIONE_PEROXID_3"/>
    <property type="match status" value="1"/>
</dbReference>
<dbReference type="InterPro" id="IPR000889">
    <property type="entry name" value="Glutathione_peroxidase"/>
</dbReference>
<dbReference type="SUPFAM" id="SSF52833">
    <property type="entry name" value="Thioredoxin-like"/>
    <property type="match status" value="1"/>
</dbReference>
<dbReference type="PIRSF" id="PIRSF000303">
    <property type="entry name" value="Glutathion_perox"/>
    <property type="match status" value="1"/>
</dbReference>
<feature type="active site" evidence="4">
    <location>
        <position position="62"/>
    </location>
</feature>
<gene>
    <name evidence="6" type="primary">gpwA</name>
    <name evidence="6" type="ORF">OLEAN_C05410</name>
</gene>
<protein>
    <recommendedName>
        <fullName evidence="5">Glutathione peroxidase</fullName>
    </recommendedName>
</protein>
<dbReference type="EMBL" id="FO203512">
    <property type="protein sequence ID" value="CCK74717.1"/>
    <property type="molecule type" value="Genomic_DNA"/>
</dbReference>
<evidence type="ECO:0000256" key="3">
    <source>
        <dbReference type="ARBA" id="ARBA00023002"/>
    </source>
</evidence>
<evidence type="ECO:0000256" key="4">
    <source>
        <dbReference type="PIRSR" id="PIRSR000303-1"/>
    </source>
</evidence>
<dbReference type="Pfam" id="PF00255">
    <property type="entry name" value="GSHPx"/>
    <property type="match status" value="1"/>
</dbReference>